<comment type="caution">
    <text evidence="2">The sequence shown here is derived from an EMBL/GenBank/DDBJ whole genome shotgun (WGS) entry which is preliminary data.</text>
</comment>
<organism evidence="2 3">
    <name type="scientific">Saponaria officinalis</name>
    <name type="common">Common soapwort</name>
    <name type="synonym">Lychnis saponaria</name>
    <dbReference type="NCBI Taxonomy" id="3572"/>
    <lineage>
        <taxon>Eukaryota</taxon>
        <taxon>Viridiplantae</taxon>
        <taxon>Streptophyta</taxon>
        <taxon>Embryophyta</taxon>
        <taxon>Tracheophyta</taxon>
        <taxon>Spermatophyta</taxon>
        <taxon>Magnoliopsida</taxon>
        <taxon>eudicotyledons</taxon>
        <taxon>Gunneridae</taxon>
        <taxon>Pentapetalae</taxon>
        <taxon>Caryophyllales</taxon>
        <taxon>Caryophyllaceae</taxon>
        <taxon>Caryophylleae</taxon>
        <taxon>Saponaria</taxon>
    </lineage>
</organism>
<feature type="region of interest" description="Disordered" evidence="1">
    <location>
        <begin position="1"/>
        <end position="29"/>
    </location>
</feature>
<dbReference type="AlphaFoldDB" id="A0AAW1IGT7"/>
<name>A0AAW1IGT7_SAPOF</name>
<accession>A0AAW1IGT7</accession>
<feature type="compositionally biased region" description="Low complexity" evidence="1">
    <location>
        <begin position="1"/>
        <end position="21"/>
    </location>
</feature>
<reference evidence="2" key="1">
    <citation type="submission" date="2024-03" db="EMBL/GenBank/DDBJ databases">
        <title>WGS assembly of Saponaria officinalis var. Norfolk2.</title>
        <authorList>
            <person name="Jenkins J."/>
            <person name="Shu S."/>
            <person name="Grimwood J."/>
            <person name="Barry K."/>
            <person name="Goodstein D."/>
            <person name="Schmutz J."/>
            <person name="Leebens-Mack J."/>
            <person name="Osbourn A."/>
        </authorList>
    </citation>
    <scope>NUCLEOTIDE SEQUENCE [LARGE SCALE GENOMIC DNA]</scope>
    <source>
        <strain evidence="2">JIC</strain>
    </source>
</reference>
<sequence>MSEFSSSSSSSSYTNTSLSSNNEERHITTVTKSQSDRLLGKFFDALEFDFEYDKSSLWSPLVPRTVFLTSPGIIMCSNDDRLLVKVYRSRRRMAKSFRIFSCRKFSSCFSVRNPCMDE</sequence>
<dbReference type="EMBL" id="JBDFQZ010000009">
    <property type="protein sequence ID" value="KAK9688772.1"/>
    <property type="molecule type" value="Genomic_DNA"/>
</dbReference>
<dbReference type="Proteomes" id="UP001443914">
    <property type="component" value="Unassembled WGS sequence"/>
</dbReference>
<protein>
    <submittedName>
        <fullName evidence="2">Uncharacterized protein</fullName>
    </submittedName>
</protein>
<dbReference type="PANTHER" id="PTHR34287">
    <property type="entry name" value="OS06G0551500 PROTEIN-RELATED"/>
    <property type="match status" value="1"/>
</dbReference>
<evidence type="ECO:0000313" key="2">
    <source>
        <dbReference type="EMBL" id="KAK9688772.1"/>
    </source>
</evidence>
<dbReference type="PANTHER" id="PTHR34287:SF2">
    <property type="match status" value="1"/>
</dbReference>
<proteinExistence type="predicted"/>
<evidence type="ECO:0000256" key="1">
    <source>
        <dbReference type="SAM" id="MobiDB-lite"/>
    </source>
</evidence>
<gene>
    <name evidence="2" type="ORF">RND81_09G009900</name>
</gene>
<keyword evidence="3" id="KW-1185">Reference proteome</keyword>
<evidence type="ECO:0000313" key="3">
    <source>
        <dbReference type="Proteomes" id="UP001443914"/>
    </source>
</evidence>